<accession>A0AAE1L3N0</accession>
<evidence type="ECO:0000313" key="3">
    <source>
        <dbReference type="Proteomes" id="UP001286313"/>
    </source>
</evidence>
<organism evidence="2 3">
    <name type="scientific">Petrolisthes cinctipes</name>
    <name type="common">Flat porcelain crab</name>
    <dbReference type="NCBI Taxonomy" id="88211"/>
    <lineage>
        <taxon>Eukaryota</taxon>
        <taxon>Metazoa</taxon>
        <taxon>Ecdysozoa</taxon>
        <taxon>Arthropoda</taxon>
        <taxon>Crustacea</taxon>
        <taxon>Multicrustacea</taxon>
        <taxon>Malacostraca</taxon>
        <taxon>Eumalacostraca</taxon>
        <taxon>Eucarida</taxon>
        <taxon>Decapoda</taxon>
        <taxon>Pleocyemata</taxon>
        <taxon>Anomura</taxon>
        <taxon>Galatheoidea</taxon>
        <taxon>Porcellanidae</taxon>
        <taxon>Petrolisthes</taxon>
    </lineage>
</organism>
<gene>
    <name evidence="2" type="ORF">Pcinc_004541</name>
</gene>
<comment type="caution">
    <text evidence="2">The sequence shown here is derived from an EMBL/GenBank/DDBJ whole genome shotgun (WGS) entry which is preliminary data.</text>
</comment>
<feature type="region of interest" description="Disordered" evidence="1">
    <location>
        <begin position="65"/>
        <end position="97"/>
    </location>
</feature>
<name>A0AAE1L3N0_PETCI</name>
<dbReference type="Proteomes" id="UP001286313">
    <property type="component" value="Unassembled WGS sequence"/>
</dbReference>
<protein>
    <submittedName>
        <fullName evidence="2">Uncharacterized protein</fullName>
    </submittedName>
</protein>
<proteinExistence type="predicted"/>
<reference evidence="2" key="1">
    <citation type="submission" date="2023-10" db="EMBL/GenBank/DDBJ databases">
        <title>Genome assemblies of two species of porcelain crab, Petrolisthes cinctipes and Petrolisthes manimaculis (Anomura: Porcellanidae).</title>
        <authorList>
            <person name="Angst P."/>
        </authorList>
    </citation>
    <scope>NUCLEOTIDE SEQUENCE</scope>
    <source>
        <strain evidence="2">PB745_01</strain>
        <tissue evidence="2">Gill</tissue>
    </source>
</reference>
<dbReference type="AlphaFoldDB" id="A0AAE1L3N0"/>
<sequence length="97" mass="11085">MAEPSLSWWRIGRAAAMGREMTAGLDETGQYSDSELTKRWMEQLKDSWKGHGAKRQLRQTCRFVSPKENRLPTGLEKSLGSSKQFKGVGEQERQLEL</sequence>
<evidence type="ECO:0000256" key="1">
    <source>
        <dbReference type="SAM" id="MobiDB-lite"/>
    </source>
</evidence>
<keyword evidence="3" id="KW-1185">Reference proteome</keyword>
<evidence type="ECO:0000313" key="2">
    <source>
        <dbReference type="EMBL" id="KAK3891595.1"/>
    </source>
</evidence>
<dbReference type="EMBL" id="JAWQEG010000327">
    <property type="protein sequence ID" value="KAK3891595.1"/>
    <property type="molecule type" value="Genomic_DNA"/>
</dbReference>